<keyword evidence="1" id="KW-1133">Transmembrane helix</keyword>
<proteinExistence type="predicted"/>
<keyword evidence="3" id="KW-1185">Reference proteome</keyword>
<evidence type="ECO:0000313" key="2">
    <source>
        <dbReference type="EMBL" id="ROT40969.1"/>
    </source>
</evidence>
<keyword evidence="1" id="KW-0812">Transmembrane</keyword>
<name>A0A3N2Q2H5_SODAK</name>
<dbReference type="Proteomes" id="UP000272025">
    <property type="component" value="Unassembled WGS sequence"/>
</dbReference>
<dbReference type="EMBL" id="ML119052">
    <property type="protein sequence ID" value="ROT40969.1"/>
    <property type="molecule type" value="Genomic_DNA"/>
</dbReference>
<evidence type="ECO:0000256" key="1">
    <source>
        <dbReference type="SAM" id="Phobius"/>
    </source>
</evidence>
<dbReference type="GeneID" id="39575008"/>
<sequence length="65" mass="7378">MALGVGQYTGYTRPLFFLFFLLLISLFPLVFLRILLSHFRLRTQYSVGPSTLNSYDAETAATQEA</sequence>
<accession>A0A3N2Q2H5</accession>
<organism evidence="2 3">
    <name type="scientific">Sodiomyces alkalinus (strain CBS 110278 / VKM F-3762 / F11)</name>
    <name type="common">Alkaliphilic filamentous fungus</name>
    <dbReference type="NCBI Taxonomy" id="1314773"/>
    <lineage>
        <taxon>Eukaryota</taxon>
        <taxon>Fungi</taxon>
        <taxon>Dikarya</taxon>
        <taxon>Ascomycota</taxon>
        <taxon>Pezizomycotina</taxon>
        <taxon>Sordariomycetes</taxon>
        <taxon>Hypocreomycetidae</taxon>
        <taxon>Glomerellales</taxon>
        <taxon>Plectosphaerellaceae</taxon>
        <taxon>Sodiomyces</taxon>
    </lineage>
</organism>
<gene>
    <name evidence="2" type="ORF">SODALDRAFT_108805</name>
</gene>
<reference evidence="2 3" key="1">
    <citation type="journal article" date="2018" name="Mol. Ecol.">
        <title>The obligate alkalophilic soda-lake fungus Sodiomyces alkalinus has shifted to a protein diet.</title>
        <authorList>
            <person name="Grum-Grzhimaylo A.A."/>
            <person name="Falkoski D.L."/>
            <person name="van den Heuvel J."/>
            <person name="Valero-Jimenez C.A."/>
            <person name="Min B."/>
            <person name="Choi I.G."/>
            <person name="Lipzen A."/>
            <person name="Daum C.G."/>
            <person name="Aanen D.K."/>
            <person name="Tsang A."/>
            <person name="Henrissat B."/>
            <person name="Bilanenko E.N."/>
            <person name="de Vries R.P."/>
            <person name="van Kan J.A.L."/>
            <person name="Grigoriev I.V."/>
            <person name="Debets A.J.M."/>
        </authorList>
    </citation>
    <scope>NUCLEOTIDE SEQUENCE [LARGE SCALE GENOMIC DNA]</scope>
    <source>
        <strain evidence="2 3">F11</strain>
    </source>
</reference>
<feature type="transmembrane region" description="Helical" evidence="1">
    <location>
        <begin position="15"/>
        <end position="36"/>
    </location>
</feature>
<keyword evidence="1" id="KW-0472">Membrane</keyword>
<dbReference type="AlphaFoldDB" id="A0A3N2Q2H5"/>
<evidence type="ECO:0000313" key="3">
    <source>
        <dbReference type="Proteomes" id="UP000272025"/>
    </source>
</evidence>
<protein>
    <submittedName>
        <fullName evidence="2">Uncharacterized protein</fullName>
    </submittedName>
</protein>
<dbReference type="RefSeq" id="XP_028468775.1">
    <property type="nucleotide sequence ID" value="XM_028606530.1"/>
</dbReference>